<dbReference type="SUPFAM" id="SSF53850">
    <property type="entry name" value="Periplasmic binding protein-like II"/>
    <property type="match status" value="1"/>
</dbReference>
<dbReference type="Proteomes" id="UP000613011">
    <property type="component" value="Unassembled WGS sequence"/>
</dbReference>
<proteinExistence type="predicted"/>
<dbReference type="EMBL" id="JAEQNA010000005">
    <property type="protein sequence ID" value="MBL0421496.1"/>
    <property type="molecule type" value="Genomic_DNA"/>
</dbReference>
<keyword evidence="2" id="KW-1185">Reference proteome</keyword>
<dbReference type="Gene3D" id="3.40.190.10">
    <property type="entry name" value="Periplasmic binding protein-like II"/>
    <property type="match status" value="2"/>
</dbReference>
<evidence type="ECO:0000313" key="1">
    <source>
        <dbReference type="EMBL" id="MBL0421496.1"/>
    </source>
</evidence>
<organism evidence="1 2">
    <name type="scientific">Ramlibacter aurantiacus</name>
    <dbReference type="NCBI Taxonomy" id="2801330"/>
    <lineage>
        <taxon>Bacteria</taxon>
        <taxon>Pseudomonadati</taxon>
        <taxon>Pseudomonadota</taxon>
        <taxon>Betaproteobacteria</taxon>
        <taxon>Burkholderiales</taxon>
        <taxon>Comamonadaceae</taxon>
        <taxon>Ramlibacter</taxon>
    </lineage>
</organism>
<evidence type="ECO:0000313" key="2">
    <source>
        <dbReference type="Proteomes" id="UP000613011"/>
    </source>
</evidence>
<dbReference type="AlphaFoldDB" id="A0A936ZS11"/>
<protein>
    <submittedName>
        <fullName evidence="1">ABC transporter substrate-binding protein</fullName>
    </submittedName>
</protein>
<dbReference type="RefSeq" id="WP_201684576.1">
    <property type="nucleotide sequence ID" value="NZ_JAEQNA010000005.1"/>
</dbReference>
<accession>A0A936ZS11</accession>
<sequence length="330" mass="37696">MSKLELSMSVGNYDRTQALFDGRAQIEGCNVHAVPLEPEEAFHRAFRYGEFDITEISMSSHMMTTARGDNQYVAVPAFLSRVFRQSGIYVRTDRGIEHPHDLRGRVIGVPEYQITANVWIRGILEDEYGVKPSEIHWRRGGVEEGGREERAPISLPDSIDLQQIPNDKTLSGMLESGEIDGYIGARAPSCFLRGAPHVGRLFKNYIESEQDYFRRTRIFPIMHMVGIRKSLVEKYPWLPVSVYKAFLTAKNLAVKELDEICHLAVTLPWMVHHHNEAKRLMGADYWPYGLEANQHVIETFSRYHYGQGLSTRQVAPEELFARSSLDLSKI</sequence>
<gene>
    <name evidence="1" type="ORF">JI739_14150</name>
</gene>
<reference evidence="1" key="1">
    <citation type="submission" date="2021-01" db="EMBL/GenBank/DDBJ databases">
        <title>Ramlibacter sp. strain AW1 16S ribosomal RNA gene Genome sequencing and assembly.</title>
        <authorList>
            <person name="Kang M."/>
        </authorList>
    </citation>
    <scope>NUCLEOTIDE SEQUENCE</scope>
    <source>
        <strain evidence="1">AW1</strain>
    </source>
</reference>
<name>A0A936ZS11_9BURK</name>
<comment type="caution">
    <text evidence="1">The sequence shown here is derived from an EMBL/GenBank/DDBJ whole genome shotgun (WGS) entry which is preliminary data.</text>
</comment>